<keyword evidence="2" id="KW-1185">Reference proteome</keyword>
<dbReference type="OrthoDB" id="2912435at2759"/>
<dbReference type="AlphaFoldDB" id="A0A9P6ECT7"/>
<gene>
    <name evidence="1" type="ORF">CPB83DRAFT_895905</name>
</gene>
<evidence type="ECO:0000313" key="2">
    <source>
        <dbReference type="Proteomes" id="UP000807306"/>
    </source>
</evidence>
<organism evidence="1 2">
    <name type="scientific">Crepidotus variabilis</name>
    <dbReference type="NCBI Taxonomy" id="179855"/>
    <lineage>
        <taxon>Eukaryota</taxon>
        <taxon>Fungi</taxon>
        <taxon>Dikarya</taxon>
        <taxon>Basidiomycota</taxon>
        <taxon>Agaricomycotina</taxon>
        <taxon>Agaricomycetes</taxon>
        <taxon>Agaricomycetidae</taxon>
        <taxon>Agaricales</taxon>
        <taxon>Agaricineae</taxon>
        <taxon>Crepidotaceae</taxon>
        <taxon>Crepidotus</taxon>
    </lineage>
</organism>
<comment type="caution">
    <text evidence="1">The sequence shown here is derived from an EMBL/GenBank/DDBJ whole genome shotgun (WGS) entry which is preliminary data.</text>
</comment>
<dbReference type="EMBL" id="MU157868">
    <property type="protein sequence ID" value="KAF9526746.1"/>
    <property type="molecule type" value="Genomic_DNA"/>
</dbReference>
<protein>
    <submittedName>
        <fullName evidence="1">Uncharacterized protein</fullName>
    </submittedName>
</protein>
<evidence type="ECO:0000313" key="1">
    <source>
        <dbReference type="EMBL" id="KAF9526746.1"/>
    </source>
</evidence>
<accession>A0A9P6ECT7</accession>
<name>A0A9P6ECT7_9AGAR</name>
<dbReference type="Proteomes" id="UP000807306">
    <property type="component" value="Unassembled WGS sequence"/>
</dbReference>
<reference evidence="1" key="1">
    <citation type="submission" date="2020-11" db="EMBL/GenBank/DDBJ databases">
        <authorList>
            <consortium name="DOE Joint Genome Institute"/>
            <person name="Ahrendt S."/>
            <person name="Riley R."/>
            <person name="Andreopoulos W."/>
            <person name="Labutti K."/>
            <person name="Pangilinan J."/>
            <person name="Ruiz-Duenas F.J."/>
            <person name="Barrasa J.M."/>
            <person name="Sanchez-Garcia M."/>
            <person name="Camarero S."/>
            <person name="Miyauchi S."/>
            <person name="Serrano A."/>
            <person name="Linde D."/>
            <person name="Babiker R."/>
            <person name="Drula E."/>
            <person name="Ayuso-Fernandez I."/>
            <person name="Pacheco R."/>
            <person name="Padilla G."/>
            <person name="Ferreira P."/>
            <person name="Barriuso J."/>
            <person name="Kellner H."/>
            <person name="Castanera R."/>
            <person name="Alfaro M."/>
            <person name="Ramirez L."/>
            <person name="Pisabarro A.G."/>
            <person name="Kuo A."/>
            <person name="Tritt A."/>
            <person name="Lipzen A."/>
            <person name="He G."/>
            <person name="Yan M."/>
            <person name="Ng V."/>
            <person name="Cullen D."/>
            <person name="Martin F."/>
            <person name="Rosso M.-N."/>
            <person name="Henrissat B."/>
            <person name="Hibbett D."/>
            <person name="Martinez A.T."/>
            <person name="Grigoriev I.V."/>
        </authorList>
    </citation>
    <scope>NUCLEOTIDE SEQUENCE</scope>
    <source>
        <strain evidence="1">CBS 506.95</strain>
    </source>
</reference>
<proteinExistence type="predicted"/>
<sequence>MNPTSAFNFRPQTCNTEAANVCADNLSPSAAAVFAMDTSQLPLWGGFVFREAGPPSLTPLVLSSMFIHKLPQELFDHIIDDIELDYANSEYDSQFKVKRDEALRLCGSISRMFRPRARTLLFSDITLHIFPDYPPPSTKCSQALRSLLDETPHLAKCVQKLTLELATLPGVEYDVITFSDEDLPLIFDMLVNLWSLNLSSENKNCHWGRFEPILRAAFFKLQRSNLIKVLRISGHDLHIPLDILVHWSSLKQLLIDQHAMCAMVDELVPWEILWQAVPQLESLSIFVAGINAMFTILLSFMGTYYWQLLKNLKYLSVEFTDPQEFSLIECLILRMTKQLEKVTFVDLFSMTPTDMMFFYSPRDSLGYLNLSTIFIQEHNFSPEDTPMSIADSIANFASYCPNLEVLRLEPLSWYFSDTNEDLHEGWELNNCDSSIWALLDGVLTTLKNFKTLRVGVEFVYTEEEWDQRVNQHLIDELHSRQRPSVLFPQLWKSLKQNGENGNIRTGVWFKGQHLSEAPKDLVFASSG</sequence>
<dbReference type="InterPro" id="IPR032675">
    <property type="entry name" value="LRR_dom_sf"/>
</dbReference>
<dbReference type="Gene3D" id="3.80.10.10">
    <property type="entry name" value="Ribonuclease Inhibitor"/>
    <property type="match status" value="1"/>
</dbReference>